<dbReference type="EMBL" id="JAMDMJ010000001">
    <property type="protein sequence ID" value="MCY9594221.1"/>
    <property type="molecule type" value="Genomic_DNA"/>
</dbReference>
<dbReference type="Proteomes" id="UP001527202">
    <property type="component" value="Unassembled WGS sequence"/>
</dbReference>
<evidence type="ECO:0000313" key="3">
    <source>
        <dbReference type="Proteomes" id="UP000288943"/>
    </source>
</evidence>
<organism evidence="2 3">
    <name type="scientific">Paenibacillus chitinolyticus</name>
    <dbReference type="NCBI Taxonomy" id="79263"/>
    <lineage>
        <taxon>Bacteria</taxon>
        <taxon>Bacillati</taxon>
        <taxon>Bacillota</taxon>
        <taxon>Bacilli</taxon>
        <taxon>Bacillales</taxon>
        <taxon>Paenibacillaceae</taxon>
        <taxon>Paenibacillus</taxon>
    </lineage>
</organism>
<protein>
    <submittedName>
        <fullName evidence="2">DUF2653 domain-containing protein</fullName>
    </submittedName>
    <submittedName>
        <fullName evidence="1">YxcD family protein</fullName>
    </submittedName>
</protein>
<dbReference type="Pfam" id="PF10850">
    <property type="entry name" value="DUF2653"/>
    <property type="match status" value="1"/>
</dbReference>
<dbReference type="GeneID" id="95375704"/>
<dbReference type="KEGG" id="pchi:PC41400_12870"/>
<evidence type="ECO:0000313" key="1">
    <source>
        <dbReference type="EMBL" id="MCY9594221.1"/>
    </source>
</evidence>
<dbReference type="EMBL" id="CP026520">
    <property type="protein sequence ID" value="QAV18517.1"/>
    <property type="molecule type" value="Genomic_DNA"/>
</dbReference>
<dbReference type="Proteomes" id="UP000288943">
    <property type="component" value="Chromosome"/>
</dbReference>
<keyword evidence="4" id="KW-1185">Reference proteome</keyword>
<reference evidence="2 3" key="1">
    <citation type="submission" date="2018-01" db="EMBL/GenBank/DDBJ databases">
        <title>The whole genome sequencing and assembly of Paenibacillus chitinolyticus KCCM 41400 strain.</title>
        <authorList>
            <person name="Kim J.-Y."/>
            <person name="Park M.-K."/>
            <person name="Lee Y.-J."/>
            <person name="Yi H."/>
            <person name="Bahn Y.-S."/>
            <person name="Kim J.F."/>
            <person name="Lee D.-W."/>
        </authorList>
    </citation>
    <scope>NUCLEOTIDE SEQUENCE [LARGE SCALE GENOMIC DNA]</scope>
    <source>
        <strain evidence="2 3">KCCM 41400</strain>
    </source>
</reference>
<name>A0A410WW88_9BACL</name>
<evidence type="ECO:0000313" key="2">
    <source>
        <dbReference type="EMBL" id="QAV18517.1"/>
    </source>
</evidence>
<dbReference type="OrthoDB" id="2360753at2"/>
<accession>A0A410WW88</accession>
<dbReference type="AlphaFoldDB" id="A0A410WW88"/>
<evidence type="ECO:0000313" key="4">
    <source>
        <dbReference type="Proteomes" id="UP001527202"/>
    </source>
</evidence>
<dbReference type="InterPro" id="IPR020516">
    <property type="entry name" value="Uncharacterised_YxcD"/>
</dbReference>
<dbReference type="RefSeq" id="WP_009674362.1">
    <property type="nucleotide sequence ID" value="NZ_BQWH01000045.1"/>
</dbReference>
<proteinExistence type="predicted"/>
<gene>
    <name evidence="1" type="ORF">M5X16_00310</name>
    <name evidence="2" type="ORF">PC41400_12870</name>
</gene>
<reference evidence="1 4" key="2">
    <citation type="submission" date="2022-05" db="EMBL/GenBank/DDBJ databases">
        <title>Genome Sequencing of Bee-Associated Microbes.</title>
        <authorList>
            <person name="Dunlap C."/>
        </authorList>
    </citation>
    <scope>NUCLEOTIDE SEQUENCE [LARGE SCALE GENOMIC DNA]</scope>
    <source>
        <strain evidence="1 4">NRRL B-23120</strain>
    </source>
</reference>
<sequence>MKLTEQEITNALCVNMAQRKQLHPSQVEVVLMWDEDLGFSAEVFAEGRNQILIEANIYEAIMQYLSQQQIRVFRDQIQLDLEDEIVAYIHE</sequence>